<reference evidence="2" key="1">
    <citation type="submission" date="2023-03" db="EMBL/GenBank/DDBJ databases">
        <authorList>
            <person name="Steffen K."/>
            <person name="Cardenas P."/>
        </authorList>
    </citation>
    <scope>NUCLEOTIDE SEQUENCE</scope>
</reference>
<dbReference type="Proteomes" id="UP001174909">
    <property type="component" value="Unassembled WGS sequence"/>
</dbReference>
<name>A0AA35X1D5_GEOBA</name>
<evidence type="ECO:0000259" key="1">
    <source>
        <dbReference type="PROSITE" id="PS50186"/>
    </source>
</evidence>
<organism evidence="2 3">
    <name type="scientific">Geodia barretti</name>
    <name type="common">Barrett's horny sponge</name>
    <dbReference type="NCBI Taxonomy" id="519541"/>
    <lineage>
        <taxon>Eukaryota</taxon>
        <taxon>Metazoa</taxon>
        <taxon>Porifera</taxon>
        <taxon>Demospongiae</taxon>
        <taxon>Heteroscleromorpha</taxon>
        <taxon>Tetractinellida</taxon>
        <taxon>Astrophorina</taxon>
        <taxon>Geodiidae</taxon>
        <taxon>Geodia</taxon>
    </lineage>
</organism>
<dbReference type="GO" id="GO:0023051">
    <property type="term" value="P:regulation of signaling"/>
    <property type="evidence" value="ECO:0007669"/>
    <property type="project" value="TreeGrafter"/>
</dbReference>
<dbReference type="PANTHER" id="PTHR22829">
    <property type="entry name" value="DEP DOMAIN PROTEIN"/>
    <property type="match status" value="1"/>
</dbReference>
<dbReference type="PANTHER" id="PTHR22829:SF16">
    <property type="entry name" value="PH DOMAIN-CONTAINING PROTEIN"/>
    <property type="match status" value="1"/>
</dbReference>
<dbReference type="SMART" id="SM00049">
    <property type="entry name" value="DEP"/>
    <property type="match status" value="1"/>
</dbReference>
<dbReference type="InterPro" id="IPR036390">
    <property type="entry name" value="WH_DNA-bd_sf"/>
</dbReference>
<sequence>MPFCTICRYYAKVYQGVVVGSDLVDWLLEKGLVRTREDATQYGQSLLLGRVLTHVTHEHYFYDDNYFYRFTV</sequence>
<dbReference type="SUPFAM" id="SSF46785">
    <property type="entry name" value="Winged helix' DNA-binding domain"/>
    <property type="match status" value="1"/>
</dbReference>
<dbReference type="PROSITE" id="PS50186">
    <property type="entry name" value="DEP"/>
    <property type="match status" value="1"/>
</dbReference>
<protein>
    <submittedName>
        <fullName evidence="2">Integral membrane protein GPR155</fullName>
    </submittedName>
</protein>
<dbReference type="Gene3D" id="1.10.10.10">
    <property type="entry name" value="Winged helix-like DNA-binding domain superfamily/Winged helix DNA-binding domain"/>
    <property type="match status" value="1"/>
</dbReference>
<dbReference type="AlphaFoldDB" id="A0AA35X1D5"/>
<gene>
    <name evidence="2" type="ORF">GBAR_LOCUS23149</name>
</gene>
<dbReference type="Pfam" id="PF00610">
    <property type="entry name" value="DEP"/>
    <property type="match status" value="1"/>
</dbReference>
<dbReference type="InterPro" id="IPR051832">
    <property type="entry name" value="mTOR-Rac_regulators"/>
</dbReference>
<evidence type="ECO:0000313" key="2">
    <source>
        <dbReference type="EMBL" id="CAI8041708.1"/>
    </source>
</evidence>
<dbReference type="GO" id="GO:0035556">
    <property type="term" value="P:intracellular signal transduction"/>
    <property type="evidence" value="ECO:0007669"/>
    <property type="project" value="InterPro"/>
</dbReference>
<dbReference type="InterPro" id="IPR000591">
    <property type="entry name" value="DEP_dom"/>
</dbReference>
<feature type="domain" description="DEP" evidence="1">
    <location>
        <begin position="1"/>
        <end position="72"/>
    </location>
</feature>
<dbReference type="InterPro" id="IPR036388">
    <property type="entry name" value="WH-like_DNA-bd_sf"/>
</dbReference>
<dbReference type="EMBL" id="CASHTH010003198">
    <property type="protein sequence ID" value="CAI8041708.1"/>
    <property type="molecule type" value="Genomic_DNA"/>
</dbReference>
<accession>A0AA35X1D5</accession>
<comment type="caution">
    <text evidence="2">The sequence shown here is derived from an EMBL/GenBank/DDBJ whole genome shotgun (WGS) entry which is preliminary data.</text>
</comment>
<keyword evidence="3" id="KW-1185">Reference proteome</keyword>
<proteinExistence type="predicted"/>
<evidence type="ECO:0000313" key="3">
    <source>
        <dbReference type="Proteomes" id="UP001174909"/>
    </source>
</evidence>